<feature type="chain" id="PRO_5004638625" evidence="1">
    <location>
        <begin position="24"/>
        <end position="66"/>
    </location>
</feature>
<accession>U2ZNM7</accession>
<dbReference type="EMBL" id="BATJ01000028">
    <property type="protein sequence ID" value="GAD69346.1"/>
    <property type="molecule type" value="Genomic_DNA"/>
</dbReference>
<dbReference type="STRING" id="1219065.VPR01S_28_00010"/>
<reference evidence="2 3" key="1">
    <citation type="submission" date="2013-09" db="EMBL/GenBank/DDBJ databases">
        <title>Whole genome shotgun sequence of Vibrio proteolyticus NBRC 13287.</title>
        <authorList>
            <person name="Isaki S."/>
            <person name="Hosoyama A."/>
            <person name="Numata M."/>
            <person name="Hashimoto M."/>
            <person name="Hosoyama Y."/>
            <person name="Tsuchikane K."/>
            <person name="Noguchi M."/>
            <person name="Hirakata S."/>
            <person name="Ichikawa N."/>
            <person name="Ohji S."/>
            <person name="Yamazoe A."/>
            <person name="Fujita N."/>
        </authorList>
    </citation>
    <scope>NUCLEOTIDE SEQUENCE [LARGE SCALE GENOMIC DNA]</scope>
    <source>
        <strain evidence="2 3">NBRC 13287</strain>
    </source>
</reference>
<protein>
    <submittedName>
        <fullName evidence="2">Uncharacterized protein</fullName>
    </submittedName>
</protein>
<name>U2ZNM7_VIBPR</name>
<evidence type="ECO:0000313" key="3">
    <source>
        <dbReference type="Proteomes" id="UP000016570"/>
    </source>
</evidence>
<keyword evidence="1" id="KW-0732">Signal</keyword>
<keyword evidence="3" id="KW-1185">Reference proteome</keyword>
<comment type="caution">
    <text evidence="2">The sequence shown here is derived from an EMBL/GenBank/DDBJ whole genome shotgun (WGS) entry which is preliminary data.</text>
</comment>
<evidence type="ECO:0000313" key="2">
    <source>
        <dbReference type="EMBL" id="GAD69346.1"/>
    </source>
</evidence>
<dbReference type="eggNOG" id="ENOG5033AM4">
    <property type="taxonomic scope" value="Bacteria"/>
</dbReference>
<dbReference type="RefSeq" id="WP_021707313.1">
    <property type="nucleotide sequence ID" value="NZ_BATJ01000028.1"/>
</dbReference>
<proteinExistence type="predicted"/>
<evidence type="ECO:0000256" key="1">
    <source>
        <dbReference type="SAM" id="SignalP"/>
    </source>
</evidence>
<dbReference type="AlphaFoldDB" id="U2ZNM7"/>
<dbReference type="Proteomes" id="UP000016570">
    <property type="component" value="Unassembled WGS sequence"/>
</dbReference>
<feature type="signal peptide" evidence="1">
    <location>
        <begin position="1"/>
        <end position="23"/>
    </location>
</feature>
<organism evidence="2 3">
    <name type="scientific">Vibrio proteolyticus NBRC 13287</name>
    <dbReference type="NCBI Taxonomy" id="1219065"/>
    <lineage>
        <taxon>Bacteria</taxon>
        <taxon>Pseudomonadati</taxon>
        <taxon>Pseudomonadota</taxon>
        <taxon>Gammaproteobacteria</taxon>
        <taxon>Vibrionales</taxon>
        <taxon>Vibrionaceae</taxon>
        <taxon>Vibrio</taxon>
    </lineage>
</organism>
<dbReference type="PROSITE" id="PS51257">
    <property type="entry name" value="PROKAR_LIPOPROTEIN"/>
    <property type="match status" value="1"/>
</dbReference>
<gene>
    <name evidence="2" type="ORF">VPR01S_28_00010</name>
</gene>
<sequence>MKKRNQKVLIPMLTLMLSAGLVACSDDNSAEDVGEKIDQAVTDTGNAIEDSCENLKESANAQDTDC</sequence>